<evidence type="ECO:0000313" key="2">
    <source>
        <dbReference type="EMBL" id="MEQ2288700.1"/>
    </source>
</evidence>
<organism evidence="2 3">
    <name type="scientific">Ameca splendens</name>
    <dbReference type="NCBI Taxonomy" id="208324"/>
    <lineage>
        <taxon>Eukaryota</taxon>
        <taxon>Metazoa</taxon>
        <taxon>Chordata</taxon>
        <taxon>Craniata</taxon>
        <taxon>Vertebrata</taxon>
        <taxon>Euteleostomi</taxon>
        <taxon>Actinopterygii</taxon>
        <taxon>Neopterygii</taxon>
        <taxon>Teleostei</taxon>
        <taxon>Neoteleostei</taxon>
        <taxon>Acanthomorphata</taxon>
        <taxon>Ovalentaria</taxon>
        <taxon>Atherinomorphae</taxon>
        <taxon>Cyprinodontiformes</taxon>
        <taxon>Goodeidae</taxon>
        <taxon>Ameca</taxon>
    </lineage>
</organism>
<evidence type="ECO:0000313" key="3">
    <source>
        <dbReference type="Proteomes" id="UP001469553"/>
    </source>
</evidence>
<gene>
    <name evidence="2" type="ORF">AMECASPLE_025493</name>
</gene>
<reference evidence="2 3" key="1">
    <citation type="submission" date="2021-06" db="EMBL/GenBank/DDBJ databases">
        <authorList>
            <person name="Palmer J.M."/>
        </authorList>
    </citation>
    <scope>NUCLEOTIDE SEQUENCE [LARGE SCALE GENOMIC DNA]</scope>
    <source>
        <strain evidence="2 3">AS_MEX2019</strain>
        <tissue evidence="2">Muscle</tissue>
    </source>
</reference>
<dbReference type="EMBL" id="JAHRIP010021325">
    <property type="protein sequence ID" value="MEQ2288700.1"/>
    <property type="molecule type" value="Genomic_DNA"/>
</dbReference>
<sequence>MRSNYATWGTCTHTSRFGTNTHLHTCCVGLSAPTHTHCQIHDDMKNEHVWRRNTVLWSRAQTHSPTISNSSRAGGESKRQEVWGGGQNKQYNHQRIAHEKKKSR</sequence>
<feature type="region of interest" description="Disordered" evidence="1">
    <location>
        <begin position="59"/>
        <end position="104"/>
    </location>
</feature>
<feature type="compositionally biased region" description="Polar residues" evidence="1">
    <location>
        <begin position="59"/>
        <end position="72"/>
    </location>
</feature>
<dbReference type="Proteomes" id="UP001469553">
    <property type="component" value="Unassembled WGS sequence"/>
</dbReference>
<name>A0ABV0Y4J4_9TELE</name>
<proteinExistence type="predicted"/>
<protein>
    <submittedName>
        <fullName evidence="2">Uncharacterized protein</fullName>
    </submittedName>
</protein>
<keyword evidence="3" id="KW-1185">Reference proteome</keyword>
<accession>A0ABV0Y4J4</accession>
<comment type="caution">
    <text evidence="2">The sequence shown here is derived from an EMBL/GenBank/DDBJ whole genome shotgun (WGS) entry which is preliminary data.</text>
</comment>
<evidence type="ECO:0000256" key="1">
    <source>
        <dbReference type="SAM" id="MobiDB-lite"/>
    </source>
</evidence>